<organism evidence="1 2">
    <name type="scientific">Mucilaginibacter hurinus</name>
    <dbReference type="NCBI Taxonomy" id="2201324"/>
    <lineage>
        <taxon>Bacteria</taxon>
        <taxon>Pseudomonadati</taxon>
        <taxon>Bacteroidota</taxon>
        <taxon>Sphingobacteriia</taxon>
        <taxon>Sphingobacteriales</taxon>
        <taxon>Sphingobacteriaceae</taxon>
        <taxon>Mucilaginibacter</taxon>
    </lineage>
</organism>
<evidence type="ECO:0000313" key="2">
    <source>
        <dbReference type="Proteomes" id="UP000253209"/>
    </source>
</evidence>
<reference evidence="1 2" key="1">
    <citation type="submission" date="2018-05" db="EMBL/GenBank/DDBJ databases">
        <title>Mucilaginibacter hurinus sp. nov., isolated from briquette warehouse soil.</title>
        <authorList>
            <person name="Choi L."/>
        </authorList>
    </citation>
    <scope>NUCLEOTIDE SEQUENCE [LARGE SCALE GENOMIC DNA]</scope>
    <source>
        <strain evidence="1 2">ZR32</strain>
    </source>
</reference>
<evidence type="ECO:0000313" key="1">
    <source>
        <dbReference type="EMBL" id="RCH55571.1"/>
    </source>
</evidence>
<accession>A0A367GS60</accession>
<gene>
    <name evidence="1" type="ORF">DJ568_06675</name>
</gene>
<dbReference type="Proteomes" id="UP000253209">
    <property type="component" value="Unassembled WGS sequence"/>
</dbReference>
<sequence length="175" mass="19377">MKVENPAAFRFIMQDDLYLLPGDMLTVSGASDTENVPAPISPPVIETQKPAFNYMGNNRQHFLVLVFYPAHEFMHDAHLTALTNTLSRKGLDIADVAILNLSNCAEAAFAEIVEQLSPKKVLILGNDILPADLPALTLNKPELVGAILMLKTFGFGEMMDSNDKKKAFWEQVKNF</sequence>
<dbReference type="AlphaFoldDB" id="A0A367GS60"/>
<protein>
    <submittedName>
        <fullName evidence="1">Uncharacterized protein</fullName>
    </submittedName>
</protein>
<dbReference type="EMBL" id="QGDC01000003">
    <property type="protein sequence ID" value="RCH55571.1"/>
    <property type="molecule type" value="Genomic_DNA"/>
</dbReference>
<name>A0A367GS60_9SPHI</name>
<dbReference type="OrthoDB" id="797407at2"/>
<dbReference type="RefSeq" id="WP_114004486.1">
    <property type="nucleotide sequence ID" value="NZ_QGDC01000003.1"/>
</dbReference>
<keyword evidence="2" id="KW-1185">Reference proteome</keyword>
<comment type="caution">
    <text evidence="1">The sequence shown here is derived from an EMBL/GenBank/DDBJ whole genome shotgun (WGS) entry which is preliminary data.</text>
</comment>
<proteinExistence type="predicted"/>